<evidence type="ECO:0000256" key="1">
    <source>
        <dbReference type="ARBA" id="ARBA00004141"/>
    </source>
</evidence>
<dbReference type="AlphaFoldDB" id="A0AAV9WTH3"/>
<reference evidence="7 8" key="1">
    <citation type="submission" date="2019-10" db="EMBL/GenBank/DDBJ databases">
        <authorList>
            <person name="Palmer J.M."/>
        </authorList>
    </citation>
    <scope>NUCLEOTIDE SEQUENCE [LARGE SCALE GENOMIC DNA]</scope>
    <source>
        <strain evidence="7 8">TWF694</strain>
    </source>
</reference>
<comment type="caution">
    <text evidence="7">The sequence shown here is derived from an EMBL/GenBank/DDBJ whole genome shotgun (WGS) entry which is preliminary data.</text>
</comment>
<sequence length="164" mass="16898">MTAISVSPLLAVATGLLGSTWASGAMASLTIAGIPAARAFPKTAAQTWAILFARGLAVIPPTAVGAALFYGYAAWDASSRPQSQWSYFATAAAFSAGVVPFTLIFMGATNDKLHAVANGVSVLSDASVLGLVDKWGWLNLVRSTLPLTATLVAGYGLFQELGLY</sequence>
<evidence type="ECO:0000313" key="8">
    <source>
        <dbReference type="Proteomes" id="UP001365542"/>
    </source>
</evidence>
<dbReference type="InterPro" id="IPR013901">
    <property type="entry name" value="Anthrone_oxy"/>
</dbReference>
<feature type="transmembrane region" description="Helical" evidence="6">
    <location>
        <begin position="49"/>
        <end position="73"/>
    </location>
</feature>
<evidence type="ECO:0000313" key="7">
    <source>
        <dbReference type="EMBL" id="KAK6525434.1"/>
    </source>
</evidence>
<accession>A0AAV9WTH3</accession>
<keyword evidence="2 6" id="KW-0812">Transmembrane</keyword>
<dbReference type="PANTHER" id="PTHR35042:SF1">
    <property type="entry name" value="DUF1772-DOMAIN-CONTAINING PROTEIN"/>
    <property type="match status" value="1"/>
</dbReference>
<evidence type="ECO:0000256" key="4">
    <source>
        <dbReference type="ARBA" id="ARBA00023136"/>
    </source>
</evidence>
<comment type="similarity">
    <text evidence="5">Belongs to the anthrone oxygenase family.</text>
</comment>
<dbReference type="PANTHER" id="PTHR35042">
    <property type="entry name" value="ANTHRONE OXYGENASE ENCC"/>
    <property type="match status" value="1"/>
</dbReference>
<proteinExistence type="inferred from homology"/>
<organism evidence="7 8">
    <name type="scientific">Orbilia ellipsospora</name>
    <dbReference type="NCBI Taxonomy" id="2528407"/>
    <lineage>
        <taxon>Eukaryota</taxon>
        <taxon>Fungi</taxon>
        <taxon>Dikarya</taxon>
        <taxon>Ascomycota</taxon>
        <taxon>Pezizomycotina</taxon>
        <taxon>Orbiliomycetes</taxon>
        <taxon>Orbiliales</taxon>
        <taxon>Orbiliaceae</taxon>
        <taxon>Orbilia</taxon>
    </lineage>
</organism>
<comment type="subcellular location">
    <subcellularLocation>
        <location evidence="1">Membrane</location>
        <topology evidence="1">Multi-pass membrane protein</topology>
    </subcellularLocation>
</comment>
<dbReference type="Proteomes" id="UP001365542">
    <property type="component" value="Unassembled WGS sequence"/>
</dbReference>
<evidence type="ECO:0000256" key="3">
    <source>
        <dbReference type="ARBA" id="ARBA00022989"/>
    </source>
</evidence>
<evidence type="ECO:0000256" key="6">
    <source>
        <dbReference type="SAM" id="Phobius"/>
    </source>
</evidence>
<gene>
    <name evidence="7" type="ORF">TWF694_005572</name>
</gene>
<evidence type="ECO:0000256" key="2">
    <source>
        <dbReference type="ARBA" id="ARBA00022692"/>
    </source>
</evidence>
<keyword evidence="4 6" id="KW-0472">Membrane</keyword>
<dbReference type="GO" id="GO:0016020">
    <property type="term" value="C:membrane"/>
    <property type="evidence" value="ECO:0007669"/>
    <property type="project" value="UniProtKB-SubCell"/>
</dbReference>
<dbReference type="Pfam" id="PF08592">
    <property type="entry name" value="Anthrone_oxy"/>
    <property type="match status" value="1"/>
</dbReference>
<keyword evidence="8" id="KW-1185">Reference proteome</keyword>
<name>A0AAV9WTH3_9PEZI</name>
<evidence type="ECO:0000256" key="5">
    <source>
        <dbReference type="ARBA" id="ARBA00034313"/>
    </source>
</evidence>
<feature type="transmembrane region" description="Helical" evidence="6">
    <location>
        <begin position="85"/>
        <end position="107"/>
    </location>
</feature>
<keyword evidence="3 6" id="KW-1133">Transmembrane helix</keyword>
<protein>
    <submittedName>
        <fullName evidence="7">Uncharacterized protein</fullName>
    </submittedName>
</protein>
<dbReference type="EMBL" id="JAVHJO010000017">
    <property type="protein sequence ID" value="KAK6525434.1"/>
    <property type="molecule type" value="Genomic_DNA"/>
</dbReference>